<feature type="compositionally biased region" description="Low complexity" evidence="1">
    <location>
        <begin position="33"/>
        <end position="42"/>
    </location>
</feature>
<evidence type="ECO:0000313" key="2">
    <source>
        <dbReference type="EMBL" id="CAH1112608.1"/>
    </source>
</evidence>
<feature type="compositionally biased region" description="Acidic residues" evidence="1">
    <location>
        <begin position="1"/>
        <end position="15"/>
    </location>
</feature>
<reference evidence="2" key="1">
    <citation type="submission" date="2022-01" db="EMBL/GenBank/DDBJ databases">
        <authorList>
            <person name="King R."/>
        </authorList>
    </citation>
    <scope>NUCLEOTIDE SEQUENCE</scope>
</reference>
<dbReference type="OrthoDB" id="6161684at2759"/>
<evidence type="ECO:0000313" key="3">
    <source>
        <dbReference type="Proteomes" id="UP001153636"/>
    </source>
</evidence>
<organism evidence="2 3">
    <name type="scientific">Psylliodes chrysocephalus</name>
    <dbReference type="NCBI Taxonomy" id="3402493"/>
    <lineage>
        <taxon>Eukaryota</taxon>
        <taxon>Metazoa</taxon>
        <taxon>Ecdysozoa</taxon>
        <taxon>Arthropoda</taxon>
        <taxon>Hexapoda</taxon>
        <taxon>Insecta</taxon>
        <taxon>Pterygota</taxon>
        <taxon>Neoptera</taxon>
        <taxon>Endopterygota</taxon>
        <taxon>Coleoptera</taxon>
        <taxon>Polyphaga</taxon>
        <taxon>Cucujiformia</taxon>
        <taxon>Chrysomeloidea</taxon>
        <taxon>Chrysomelidae</taxon>
        <taxon>Galerucinae</taxon>
        <taxon>Alticini</taxon>
        <taxon>Psylliodes</taxon>
    </lineage>
</organism>
<feature type="region of interest" description="Disordered" evidence="1">
    <location>
        <begin position="1"/>
        <end position="66"/>
    </location>
</feature>
<dbReference type="Proteomes" id="UP001153636">
    <property type="component" value="Chromosome 6"/>
</dbReference>
<keyword evidence="3" id="KW-1185">Reference proteome</keyword>
<gene>
    <name evidence="2" type="ORF">PSYICH_LOCUS12333</name>
</gene>
<proteinExistence type="predicted"/>
<protein>
    <submittedName>
        <fullName evidence="2">Uncharacterized protein</fullName>
    </submittedName>
</protein>
<sequence length="196" mass="22471">MESDEDPYATDEDVEYTPSDTLSISDTEEDENSNGSVSSSTHSDTRDDVHVTPVKARQRQKRPSEWKINQRKRLRTQDEPKVAKSKVQLAVHQRRAEKAVTVKKNDIEKHRFSGDTVVVCFDLQQFLPMPLLTTSKVFYLRQLWTYNFCIYDLINNVANIASTSKKTQNIVLSDFDSESDQDVDDMLLTSDSDSNE</sequence>
<dbReference type="EMBL" id="OV651818">
    <property type="protein sequence ID" value="CAH1112608.1"/>
    <property type="molecule type" value="Genomic_DNA"/>
</dbReference>
<dbReference type="AlphaFoldDB" id="A0A9P0D9D4"/>
<evidence type="ECO:0000256" key="1">
    <source>
        <dbReference type="SAM" id="MobiDB-lite"/>
    </source>
</evidence>
<name>A0A9P0D9D4_9CUCU</name>
<accession>A0A9P0D9D4</accession>